<dbReference type="Pfam" id="PF01547">
    <property type="entry name" value="SBP_bac_1"/>
    <property type="match status" value="1"/>
</dbReference>
<dbReference type="Proteomes" id="UP001157114">
    <property type="component" value="Unassembled WGS sequence"/>
</dbReference>
<evidence type="ECO:0000313" key="8">
    <source>
        <dbReference type="EMBL" id="GLX71016.1"/>
    </source>
</evidence>
<evidence type="ECO:0000256" key="4">
    <source>
        <dbReference type="ARBA" id="ARBA00023139"/>
    </source>
</evidence>
<evidence type="ECO:0000256" key="6">
    <source>
        <dbReference type="SAM" id="MobiDB-lite"/>
    </source>
</evidence>
<dbReference type="PROSITE" id="PS51257">
    <property type="entry name" value="PROKAR_LIPOPROTEIN"/>
    <property type="match status" value="1"/>
</dbReference>
<dbReference type="PANTHER" id="PTHR43649">
    <property type="entry name" value="ARABINOSE-BINDING PROTEIN-RELATED"/>
    <property type="match status" value="1"/>
</dbReference>
<sequence length="538" mass="59586">MRQITRTRAASICSLSLLAALTAACGNDNNHSSNNSESPSASASTNASSPAASEQSKDPVTISLTEPDLGRVWKDDNAATKELETRTNVNLKVTMYPNNDFNSKYTVLAASGDIPDLSRLGGFDYQNYADQGLFMDLTDLIDKYGPNLKQNIPADLWDLTKYKGKQFVIPYENVAGKEVPVVRKDWLDKLQLKAPTNLDEFEAMLKAFTFNDPDGNGKNDTYGMGITNSYSETFMPIFGAYGIAPGLFGGSTPMASYVKDNTIVPVAVSPEYKAALEYIKKLWDEKVVDPELFTIKSDQALQKVAQGKIGYFNAWWSIAPQQLTQQLKMNEIVPEAKWDPILPGLTGPDGKSGMYSFGNVGAGMAISAKSKHPEEAIQFLDYLSTQEGWELARLGVKGTHYTEWTAPRTDEGQKAYDEKWLDPLSQIVSRVDLVQKLGEATKDPVEIENNRFINAASSYTLYQDVFYGVPLTDEHKTYGADVAKFEEEMFIKFVTGKESLDKWDDYVEAWKKKGGKSVLDSKVAKYNELKGTQMVSGV</sequence>
<protein>
    <submittedName>
        <fullName evidence="8">Lipoprotein LipO</fullName>
    </submittedName>
</protein>
<dbReference type="SUPFAM" id="SSF53850">
    <property type="entry name" value="Periplasmic binding protein-like II"/>
    <property type="match status" value="1"/>
</dbReference>
<evidence type="ECO:0000256" key="2">
    <source>
        <dbReference type="ARBA" id="ARBA00022729"/>
    </source>
</evidence>
<accession>A0ABQ6GN03</accession>
<keyword evidence="9" id="KW-1185">Reference proteome</keyword>
<evidence type="ECO:0000256" key="5">
    <source>
        <dbReference type="ARBA" id="ARBA00023288"/>
    </source>
</evidence>
<dbReference type="PANTHER" id="PTHR43649:SF33">
    <property type="entry name" value="POLYGALACTURONAN_RHAMNOGALACTURONAN-BINDING PROTEIN YTCQ"/>
    <property type="match status" value="1"/>
</dbReference>
<dbReference type="InterPro" id="IPR050490">
    <property type="entry name" value="Bact_solute-bd_prot1"/>
</dbReference>
<feature type="chain" id="PRO_5045831856" evidence="7">
    <location>
        <begin position="26"/>
        <end position="538"/>
    </location>
</feature>
<proteinExistence type="predicted"/>
<comment type="caution">
    <text evidence="8">The sequence shown here is derived from an EMBL/GenBank/DDBJ whole genome shotgun (WGS) entry which is preliminary data.</text>
</comment>
<dbReference type="EMBL" id="BSSQ01000024">
    <property type="protein sequence ID" value="GLX71016.1"/>
    <property type="molecule type" value="Genomic_DNA"/>
</dbReference>
<keyword evidence="2 7" id="KW-0732">Signal</keyword>
<gene>
    <name evidence="8" type="primary">lipO_9</name>
    <name evidence="8" type="ORF">MU1_53640</name>
</gene>
<dbReference type="Gene3D" id="3.40.190.10">
    <property type="entry name" value="Periplasmic binding protein-like II"/>
    <property type="match status" value="2"/>
</dbReference>
<dbReference type="CDD" id="cd13580">
    <property type="entry name" value="PBP2_AlgQ_like_1"/>
    <property type="match status" value="1"/>
</dbReference>
<dbReference type="RefSeq" id="WP_284241833.1">
    <property type="nucleotide sequence ID" value="NZ_BSSQ01000024.1"/>
</dbReference>
<keyword evidence="1" id="KW-1003">Cell membrane</keyword>
<name>A0ABQ6GN03_9BACL</name>
<evidence type="ECO:0000313" key="9">
    <source>
        <dbReference type="Proteomes" id="UP001157114"/>
    </source>
</evidence>
<feature type="compositionally biased region" description="Low complexity" evidence="6">
    <location>
        <begin position="30"/>
        <end position="54"/>
    </location>
</feature>
<feature type="signal peptide" evidence="7">
    <location>
        <begin position="1"/>
        <end position="25"/>
    </location>
</feature>
<keyword evidence="3" id="KW-0472">Membrane</keyword>
<evidence type="ECO:0000256" key="3">
    <source>
        <dbReference type="ARBA" id="ARBA00023136"/>
    </source>
</evidence>
<feature type="region of interest" description="Disordered" evidence="6">
    <location>
        <begin position="30"/>
        <end position="60"/>
    </location>
</feature>
<reference evidence="8 9" key="1">
    <citation type="submission" date="2023-03" db="EMBL/GenBank/DDBJ databases">
        <title>Draft genome sequence of the bacteria which degrade cell wall of Tricholomamatutake.</title>
        <authorList>
            <person name="Konishi Y."/>
            <person name="Fukuta Y."/>
            <person name="Shirasaka N."/>
        </authorList>
    </citation>
    <scope>NUCLEOTIDE SEQUENCE [LARGE SCALE GENOMIC DNA]</scope>
    <source>
        <strain evidence="9">mu1</strain>
    </source>
</reference>
<dbReference type="InterPro" id="IPR006059">
    <property type="entry name" value="SBP"/>
</dbReference>
<evidence type="ECO:0000256" key="1">
    <source>
        <dbReference type="ARBA" id="ARBA00022475"/>
    </source>
</evidence>
<evidence type="ECO:0000256" key="7">
    <source>
        <dbReference type="SAM" id="SignalP"/>
    </source>
</evidence>
<keyword evidence="4" id="KW-0564">Palmitate</keyword>
<keyword evidence="5 8" id="KW-0449">Lipoprotein</keyword>
<organism evidence="8 9">
    <name type="scientific">Paenibacillus glycanilyticus</name>
    <dbReference type="NCBI Taxonomy" id="126569"/>
    <lineage>
        <taxon>Bacteria</taxon>
        <taxon>Bacillati</taxon>
        <taxon>Bacillota</taxon>
        <taxon>Bacilli</taxon>
        <taxon>Bacillales</taxon>
        <taxon>Paenibacillaceae</taxon>
        <taxon>Paenibacillus</taxon>
    </lineage>
</organism>